<feature type="transmembrane region" description="Helical" evidence="8">
    <location>
        <begin position="81"/>
        <end position="104"/>
    </location>
</feature>
<evidence type="ECO:0000256" key="7">
    <source>
        <dbReference type="ARBA" id="ARBA00023136"/>
    </source>
</evidence>
<dbReference type="NCBIfam" id="NF008049">
    <property type="entry name" value="PRK10782.1"/>
    <property type="match status" value="1"/>
</dbReference>
<dbReference type="PANTHER" id="PTHR30450:SF1">
    <property type="entry name" value="D-METHIONINE TRANSPORT SYSTEM PERMEASE PROTEIN METI-RELATED"/>
    <property type="match status" value="1"/>
</dbReference>
<gene>
    <name evidence="10" type="ORF">ISALK_13060</name>
</gene>
<evidence type="ECO:0000256" key="3">
    <source>
        <dbReference type="ARBA" id="ARBA00022448"/>
    </source>
</evidence>
<dbReference type="InterPro" id="IPR000515">
    <property type="entry name" value="MetI-like"/>
</dbReference>
<proteinExistence type="inferred from homology"/>
<evidence type="ECO:0000259" key="9">
    <source>
        <dbReference type="PROSITE" id="PS50928"/>
    </source>
</evidence>
<organism evidence="10 11">
    <name type="scientific">Isachenkonia alkalipeptolytica</name>
    <dbReference type="NCBI Taxonomy" id="2565777"/>
    <lineage>
        <taxon>Bacteria</taxon>
        <taxon>Bacillati</taxon>
        <taxon>Bacillota</taxon>
        <taxon>Clostridia</taxon>
        <taxon>Eubacteriales</taxon>
        <taxon>Clostridiaceae</taxon>
        <taxon>Isachenkonia</taxon>
    </lineage>
</organism>
<evidence type="ECO:0000256" key="8">
    <source>
        <dbReference type="RuleBase" id="RU363032"/>
    </source>
</evidence>
<feature type="transmembrane region" description="Helical" evidence="8">
    <location>
        <begin position="57"/>
        <end position="75"/>
    </location>
</feature>
<dbReference type="GO" id="GO:0048473">
    <property type="term" value="P:D-methionine transmembrane transport"/>
    <property type="evidence" value="ECO:0007669"/>
    <property type="project" value="TreeGrafter"/>
</dbReference>
<dbReference type="GO" id="GO:0005886">
    <property type="term" value="C:plasma membrane"/>
    <property type="evidence" value="ECO:0007669"/>
    <property type="project" value="UniProtKB-SubCell"/>
</dbReference>
<feature type="transmembrane region" description="Helical" evidence="8">
    <location>
        <begin position="187"/>
        <end position="210"/>
    </location>
</feature>
<comment type="subcellular location">
    <subcellularLocation>
        <location evidence="1 8">Cell membrane</location>
        <topology evidence="1 8">Multi-pass membrane protein</topology>
    </subcellularLocation>
</comment>
<dbReference type="FunFam" id="1.10.3720.10:FF:000002">
    <property type="entry name" value="D-methionine ABC transporter permease MetI"/>
    <property type="match status" value="1"/>
</dbReference>
<dbReference type="PROSITE" id="PS50928">
    <property type="entry name" value="ABC_TM1"/>
    <property type="match status" value="1"/>
</dbReference>
<feature type="transmembrane region" description="Helical" evidence="8">
    <location>
        <begin position="16"/>
        <end position="37"/>
    </location>
</feature>
<dbReference type="Pfam" id="PF00528">
    <property type="entry name" value="BPD_transp_1"/>
    <property type="match status" value="1"/>
</dbReference>
<comment type="caution">
    <text evidence="10">The sequence shown here is derived from an EMBL/GenBank/DDBJ whole genome shotgun (WGS) entry which is preliminary data.</text>
</comment>
<evidence type="ECO:0000313" key="11">
    <source>
        <dbReference type="Proteomes" id="UP000449710"/>
    </source>
</evidence>
<evidence type="ECO:0000313" key="10">
    <source>
        <dbReference type="EMBL" id="NBG89421.1"/>
    </source>
</evidence>
<keyword evidence="11" id="KW-1185">Reference proteome</keyword>
<protein>
    <submittedName>
        <fullName evidence="10">ABC transporter permease</fullName>
    </submittedName>
</protein>
<evidence type="ECO:0000256" key="4">
    <source>
        <dbReference type="ARBA" id="ARBA00022475"/>
    </source>
</evidence>
<name>A0AA43XN26_9CLOT</name>
<keyword evidence="3 8" id="KW-0813">Transport</keyword>
<keyword evidence="5 8" id="KW-0812">Transmembrane</keyword>
<evidence type="ECO:0000256" key="6">
    <source>
        <dbReference type="ARBA" id="ARBA00022989"/>
    </source>
</evidence>
<keyword evidence="4" id="KW-1003">Cell membrane</keyword>
<dbReference type="RefSeq" id="WP_160723082.1">
    <property type="nucleotide sequence ID" value="NZ_SUMG01000024.1"/>
</dbReference>
<feature type="transmembrane region" description="Helical" evidence="8">
    <location>
        <begin position="145"/>
        <end position="167"/>
    </location>
</feature>
<reference evidence="10 11" key="1">
    <citation type="submission" date="2019-04" db="EMBL/GenBank/DDBJ databases">
        <title>Isachenkonia alkalipeptolytica gen. nov. sp. nov. a new anaerobic, alkiliphilic organothrophic bacterium capable to reduce synthesized ferrihydrite isolated from a soda lake.</title>
        <authorList>
            <person name="Toshchakov S.V."/>
            <person name="Zavarzina D.G."/>
            <person name="Zhilina T.N."/>
            <person name="Kostrikina N.A."/>
            <person name="Kublanov I.V."/>
        </authorList>
    </citation>
    <scope>NUCLEOTIDE SEQUENCE [LARGE SCALE GENOMIC DNA]</scope>
    <source>
        <strain evidence="10 11">Z-1701</strain>
    </source>
</reference>
<evidence type="ECO:0000256" key="1">
    <source>
        <dbReference type="ARBA" id="ARBA00004651"/>
    </source>
</evidence>
<dbReference type="Gene3D" id="1.10.3720.10">
    <property type="entry name" value="MetI-like"/>
    <property type="match status" value="1"/>
</dbReference>
<dbReference type="PANTHER" id="PTHR30450">
    <property type="entry name" value="ABC TRANSPORTER PERMEASE"/>
    <property type="match status" value="1"/>
</dbReference>
<dbReference type="SUPFAM" id="SSF161098">
    <property type="entry name" value="MetI-like"/>
    <property type="match status" value="1"/>
</dbReference>
<dbReference type="EMBL" id="SUMG01000024">
    <property type="protein sequence ID" value="NBG89421.1"/>
    <property type="molecule type" value="Genomic_DNA"/>
</dbReference>
<keyword evidence="6 8" id="KW-1133">Transmembrane helix</keyword>
<dbReference type="Proteomes" id="UP000449710">
    <property type="component" value="Unassembled WGS sequence"/>
</dbReference>
<feature type="domain" description="ABC transmembrane type-1" evidence="9">
    <location>
        <begin position="12"/>
        <end position="204"/>
    </location>
</feature>
<evidence type="ECO:0000256" key="2">
    <source>
        <dbReference type="ARBA" id="ARBA00007069"/>
    </source>
</evidence>
<evidence type="ECO:0000256" key="5">
    <source>
        <dbReference type="ARBA" id="ARBA00022692"/>
    </source>
</evidence>
<dbReference type="AlphaFoldDB" id="A0AA43XN26"/>
<dbReference type="CDD" id="cd06261">
    <property type="entry name" value="TM_PBP2"/>
    <property type="match status" value="1"/>
</dbReference>
<keyword evidence="7 8" id="KW-0472">Membrane</keyword>
<accession>A0AA43XN26</accession>
<comment type="similarity">
    <text evidence="2">Belongs to the binding-protein-dependent transport system permease family. CysTW subfamily.</text>
</comment>
<dbReference type="InterPro" id="IPR051322">
    <property type="entry name" value="AA_ABC_Transporter_Permease"/>
</dbReference>
<sequence>MERMIQLLIPALLETLYMSTSATFFGVIFGTVLGVMLKITEKGFIASNPAVHRVLSYVVNIGRSFPFVILMIAIMPLTRAMVGSSIGTGAAVVPLSLATIPFFARVVESALGEIDFGLIEAAQSMGATNGEIIRKVLLPESISPLVLGITITFVNVVGYSAMAGVVGGGGLGDLAIRYGYHRFDQEVMFSTIIVLVVLVTTVQWTGSFLANKLNRRRS</sequence>
<dbReference type="InterPro" id="IPR035906">
    <property type="entry name" value="MetI-like_sf"/>
</dbReference>